<protein>
    <recommendedName>
        <fullName evidence="4">Dickkopf N-terminal cysteine-rich domain-containing protein</fullName>
    </recommendedName>
</protein>
<dbReference type="Proteomes" id="UP000273405">
    <property type="component" value="Unassembled WGS sequence"/>
</dbReference>
<proteinExistence type="predicted"/>
<keyword evidence="3" id="KW-1185">Reference proteome</keyword>
<comment type="caution">
    <text evidence="2">The sequence shown here is derived from an EMBL/GenBank/DDBJ whole genome shotgun (WGS) entry which is preliminary data.</text>
</comment>
<evidence type="ECO:0000256" key="1">
    <source>
        <dbReference type="SAM" id="SignalP"/>
    </source>
</evidence>
<reference evidence="3" key="1">
    <citation type="submission" date="2018-09" db="EMBL/GenBank/DDBJ databases">
        <authorList>
            <person name="Livingstone P.G."/>
            <person name="Whitworth D.E."/>
        </authorList>
    </citation>
    <scope>NUCLEOTIDE SEQUENCE [LARGE SCALE GENOMIC DNA]</scope>
    <source>
        <strain evidence="3">CA040B</strain>
    </source>
</reference>
<feature type="signal peptide" evidence="1">
    <location>
        <begin position="1"/>
        <end position="31"/>
    </location>
</feature>
<evidence type="ECO:0008006" key="4">
    <source>
        <dbReference type="Google" id="ProtNLM"/>
    </source>
</evidence>
<evidence type="ECO:0000313" key="2">
    <source>
        <dbReference type="EMBL" id="RKH47340.1"/>
    </source>
</evidence>
<name>A0A3A8NW08_9BACT</name>
<accession>A0A3A8NW08</accession>
<organism evidence="2 3">
    <name type="scientific">Corallococcus sicarius</name>
    <dbReference type="NCBI Taxonomy" id="2316726"/>
    <lineage>
        <taxon>Bacteria</taxon>
        <taxon>Pseudomonadati</taxon>
        <taxon>Myxococcota</taxon>
        <taxon>Myxococcia</taxon>
        <taxon>Myxococcales</taxon>
        <taxon>Cystobacterineae</taxon>
        <taxon>Myxococcaceae</taxon>
        <taxon>Corallococcus</taxon>
    </lineage>
</organism>
<dbReference type="EMBL" id="RAWG01000012">
    <property type="protein sequence ID" value="RKH47340.1"/>
    <property type="molecule type" value="Genomic_DNA"/>
</dbReference>
<gene>
    <name evidence="2" type="ORF">D7X12_03130</name>
</gene>
<keyword evidence="1" id="KW-0732">Signal</keyword>
<feature type="chain" id="PRO_5017383847" description="Dickkopf N-terminal cysteine-rich domain-containing protein" evidence="1">
    <location>
        <begin position="32"/>
        <end position="114"/>
    </location>
</feature>
<sequence length="114" mass="12171">MFLTWMHMRSTWMLLASLVVLPLMACGGATAGDSCDEDSCPDEQVCRQEFPGGFCAQTCTQEGVQGGCPEDTVCATQLGSLLCSPVCEEQDDCRENYACNGVSGSDVKACQVKL</sequence>
<dbReference type="AlphaFoldDB" id="A0A3A8NW08"/>
<evidence type="ECO:0000313" key="3">
    <source>
        <dbReference type="Proteomes" id="UP000273405"/>
    </source>
</evidence>